<feature type="domain" description="C2H2-type" evidence="2">
    <location>
        <begin position="880"/>
        <end position="905"/>
    </location>
</feature>
<evidence type="ECO:0000313" key="4">
    <source>
        <dbReference type="Proteomes" id="UP001281003"/>
    </source>
</evidence>
<feature type="region of interest" description="Disordered" evidence="1">
    <location>
        <begin position="186"/>
        <end position="286"/>
    </location>
</feature>
<evidence type="ECO:0000256" key="1">
    <source>
        <dbReference type="SAM" id="MobiDB-lite"/>
    </source>
</evidence>
<name>A0AAE0PLH0_SORBR</name>
<gene>
    <name evidence="3" type="ORF">B0T20DRAFT_458862</name>
</gene>
<sequence length="1408" mass="155194">MSGEEIHQGTGTRVTLSCIGRELLPSRARALVCCVNIQQQAVSSRLVLREPQGTSQVHNHDRELQRQGGRGTQGDAGGLQACLKHPDTSDHAQLTFEAHSGGVENTTAENTPASQRNPFAKPSLARFQPTSAMDRPPKASDSIKQANTSNPFRKSLHGSSSLQSKSAKENSASFSLLLSFNEIRNTKTSSNSDSAKKPSLDSPKKSNTPSSISDSIKYPDQSLSAVSKKAYSQKRPSTSFSSSKKTGQPYKLDRGPSGESDLFKGNPSYYTPPDPKPFDVTNHTSHRAIDGTMPVGIRIRKSTGGRKLDTLSQQLQLKPGVPFASHSSPLNGIQPTGPATNSDTNQLKVVGGSELAQDSSENVQSSQDSELSEVESIDPQSFGSTSQSPIRVIANSDNEGDDDENNTDENSHLILYDSDKNDESSIIISPKKGTSHNTKPGADKPISKSSVKNKSILSTEYTRSSALDDAPYLVCKDQVGNIVKTAGALIPINYEQLDGDFPWICPVRSCRTMHPHIKALGNHFNQIHKASCFNDNLDGTLTFMGLYTKQSARQPPIIVSKKAMSFDESPMREPSYTTASRYKYRIGLSEKSLPEHLPRSEEQNQDIMPNKVITAGESPPLSKPKKTLTMADPARPYNMWPGMCVFRVAHECVVPQTDNITNPMYYTDSNGKLEKLFGGLLPSGWIPYHEYPKRQWICPIRSCQCLLGNRYQFGRHFKTHRGCQLNDNMDGTFTILCSPSQAQLHDKNDTATPAIVVSREPLDNEPLQPPKIRIEDESGVKYTWVSLSSYLESNQREHVEAVTETIAKPVKENSTMAQSGSGELLSKPATDVDSAEELVMATKDRKYSHWWDTDQKLKDTHGALIPEGYEFDHTWRGRLWICPVRSCRLVCKNIWGLGYHFAKLHSSASLNDNEDGTLSVVGTHSHDAPRVVSKRYISILKDPIVKPCRPIRKKKTVEEKERKRQQKVNGINNPTVKKPTITNLSADPDALWKYLCDITKTDLLRPPHPEFERLIALPRIRDLNVVGKDALTPKHLMRPMLAGALVVQVTGVERQLKRCTACRRGNGPFQECVSICPELAPSISKIQSFVTAPSAIWCCMNCVLNQCFQKCSIKGSLLERLDDGSVKEKLPHWMVPLEGPSSATSVVIKTRRRKASTSQEKDGSVADDEADKDEVDNQQDAASVGYRRSGRIRLQAESASATPSEPQPSTQKRPFASTDTAASTSQEAVAEKTQEDSSSSRPSKRLRGTQSLANAPPAIIQESLMVEDWEKEGKAVTVAGEDGSAENLAFSSLYNLSSTANSHSATTTTQIFSSPSFSAHIIKIPEGESYHFLSQGEESDQTRMCTVVAGKLRVKIRTFSDDDDEERDWEQEFNIGLHGVFKVTKGMEAKVENWGYSSAVMQVTSVKE</sequence>
<feature type="compositionally biased region" description="Acidic residues" evidence="1">
    <location>
        <begin position="398"/>
        <end position="407"/>
    </location>
</feature>
<feature type="compositionally biased region" description="Gly residues" evidence="1">
    <location>
        <begin position="68"/>
        <end position="77"/>
    </location>
</feature>
<protein>
    <recommendedName>
        <fullName evidence="2">C2H2-type domain-containing protein</fullName>
    </recommendedName>
</protein>
<feature type="compositionally biased region" description="Polar residues" evidence="1">
    <location>
        <begin position="205"/>
        <end position="214"/>
    </location>
</feature>
<feature type="domain" description="C2H2-type" evidence="2">
    <location>
        <begin position="696"/>
        <end position="720"/>
    </location>
</feature>
<organism evidence="3 4">
    <name type="scientific">Sordaria brevicollis</name>
    <dbReference type="NCBI Taxonomy" id="83679"/>
    <lineage>
        <taxon>Eukaryota</taxon>
        <taxon>Fungi</taxon>
        <taxon>Dikarya</taxon>
        <taxon>Ascomycota</taxon>
        <taxon>Pezizomycotina</taxon>
        <taxon>Sordariomycetes</taxon>
        <taxon>Sordariomycetidae</taxon>
        <taxon>Sordariales</taxon>
        <taxon>Sordariaceae</taxon>
        <taxon>Sordaria</taxon>
    </lineage>
</organism>
<dbReference type="EMBL" id="JAUTDP010000002">
    <property type="protein sequence ID" value="KAK3401760.1"/>
    <property type="molecule type" value="Genomic_DNA"/>
</dbReference>
<feature type="compositionally biased region" description="Polar residues" evidence="1">
    <location>
        <begin position="378"/>
        <end position="389"/>
    </location>
</feature>
<feature type="region of interest" description="Disordered" evidence="1">
    <location>
        <begin position="128"/>
        <end position="168"/>
    </location>
</feature>
<feature type="compositionally biased region" description="Polar residues" evidence="1">
    <location>
        <begin position="142"/>
        <end position="152"/>
    </location>
</feature>
<evidence type="ECO:0000313" key="3">
    <source>
        <dbReference type="EMBL" id="KAK3401760.1"/>
    </source>
</evidence>
<feature type="region of interest" description="Disordered" evidence="1">
    <location>
        <begin position="320"/>
        <end position="410"/>
    </location>
</feature>
<feature type="compositionally biased region" description="Acidic residues" evidence="1">
    <location>
        <begin position="1165"/>
        <end position="1177"/>
    </location>
</feature>
<comment type="caution">
    <text evidence="3">The sequence shown here is derived from an EMBL/GenBank/DDBJ whole genome shotgun (WGS) entry which is preliminary data.</text>
</comment>
<feature type="compositionally biased region" description="Polar residues" evidence="1">
    <location>
        <begin position="234"/>
        <end position="246"/>
    </location>
</feature>
<keyword evidence="4" id="KW-1185">Reference proteome</keyword>
<feature type="compositionally biased region" description="Polar residues" evidence="1">
    <location>
        <begin position="356"/>
        <end position="369"/>
    </location>
</feature>
<reference evidence="3" key="1">
    <citation type="journal article" date="2023" name="Mol. Phylogenet. Evol.">
        <title>Genome-scale phylogeny and comparative genomics of the fungal order Sordariales.</title>
        <authorList>
            <person name="Hensen N."/>
            <person name="Bonometti L."/>
            <person name="Westerberg I."/>
            <person name="Brannstrom I.O."/>
            <person name="Guillou S."/>
            <person name="Cros-Aarteil S."/>
            <person name="Calhoun S."/>
            <person name="Haridas S."/>
            <person name="Kuo A."/>
            <person name="Mondo S."/>
            <person name="Pangilinan J."/>
            <person name="Riley R."/>
            <person name="LaButti K."/>
            <person name="Andreopoulos B."/>
            <person name="Lipzen A."/>
            <person name="Chen C."/>
            <person name="Yan M."/>
            <person name="Daum C."/>
            <person name="Ng V."/>
            <person name="Clum A."/>
            <person name="Steindorff A."/>
            <person name="Ohm R.A."/>
            <person name="Martin F."/>
            <person name="Silar P."/>
            <person name="Natvig D.O."/>
            <person name="Lalanne C."/>
            <person name="Gautier V."/>
            <person name="Ament-Velasquez S.L."/>
            <person name="Kruys A."/>
            <person name="Hutchinson M.I."/>
            <person name="Powell A.J."/>
            <person name="Barry K."/>
            <person name="Miller A.N."/>
            <person name="Grigoriev I.V."/>
            <person name="Debuchy R."/>
            <person name="Gladieux P."/>
            <person name="Hiltunen Thoren M."/>
            <person name="Johannesson H."/>
        </authorList>
    </citation>
    <scope>NUCLEOTIDE SEQUENCE</scope>
    <source>
        <strain evidence="3">FGSC 1904</strain>
    </source>
</reference>
<dbReference type="InterPro" id="IPR022190">
    <property type="entry name" value="DUF3716"/>
</dbReference>
<reference evidence="3" key="2">
    <citation type="submission" date="2023-07" db="EMBL/GenBank/DDBJ databases">
        <authorList>
            <consortium name="Lawrence Berkeley National Laboratory"/>
            <person name="Haridas S."/>
            <person name="Hensen N."/>
            <person name="Bonometti L."/>
            <person name="Westerberg I."/>
            <person name="Brannstrom I.O."/>
            <person name="Guillou S."/>
            <person name="Cros-Aarteil S."/>
            <person name="Calhoun S."/>
            <person name="Kuo A."/>
            <person name="Mondo S."/>
            <person name="Pangilinan J."/>
            <person name="Riley R."/>
            <person name="LaButti K."/>
            <person name="Andreopoulos B."/>
            <person name="Lipzen A."/>
            <person name="Chen C."/>
            <person name="Yanf M."/>
            <person name="Daum C."/>
            <person name="Ng V."/>
            <person name="Clum A."/>
            <person name="Steindorff A."/>
            <person name="Ohm R."/>
            <person name="Martin F."/>
            <person name="Silar P."/>
            <person name="Natvig D."/>
            <person name="Lalanne C."/>
            <person name="Gautier V."/>
            <person name="Ament-velasquez S.L."/>
            <person name="Kruys A."/>
            <person name="Hutchinson M.I."/>
            <person name="Powell A.J."/>
            <person name="Barry K."/>
            <person name="Miller A.N."/>
            <person name="Grigoriev I.V."/>
            <person name="Debuchy R."/>
            <person name="Gladieux P."/>
            <person name="Thoren M.H."/>
            <person name="Johannesson H."/>
        </authorList>
    </citation>
    <scope>NUCLEOTIDE SEQUENCE</scope>
    <source>
        <strain evidence="3">FGSC 1904</strain>
    </source>
</reference>
<feature type="compositionally biased region" description="Basic and acidic residues" evidence="1">
    <location>
        <begin position="194"/>
        <end position="204"/>
    </location>
</feature>
<feature type="region of interest" description="Disordered" evidence="1">
    <location>
        <begin position="424"/>
        <end position="453"/>
    </location>
</feature>
<feature type="compositionally biased region" description="Polar residues" evidence="1">
    <location>
        <begin position="969"/>
        <end position="980"/>
    </location>
</feature>
<feature type="region of interest" description="Disordered" evidence="1">
    <location>
        <begin position="1146"/>
        <end position="1257"/>
    </location>
</feature>
<accession>A0AAE0PLH0</accession>
<feature type="region of interest" description="Disordered" evidence="1">
    <location>
        <begin position="954"/>
        <end position="980"/>
    </location>
</feature>
<feature type="compositionally biased region" description="Polar residues" evidence="1">
    <location>
        <begin position="325"/>
        <end position="347"/>
    </location>
</feature>
<proteinExistence type="predicted"/>
<feature type="domain" description="C2H2-type" evidence="2">
    <location>
        <begin position="503"/>
        <end position="528"/>
    </location>
</feature>
<feature type="region of interest" description="Disordered" evidence="1">
    <location>
        <begin position="50"/>
        <end position="85"/>
    </location>
</feature>
<evidence type="ECO:0000259" key="2">
    <source>
        <dbReference type="SMART" id="SM00355"/>
    </source>
</evidence>
<dbReference type="Pfam" id="PF12511">
    <property type="entry name" value="DUF3716"/>
    <property type="match status" value="1"/>
</dbReference>
<feature type="compositionally biased region" description="Polar residues" evidence="1">
    <location>
        <begin position="1197"/>
        <end position="1227"/>
    </location>
</feature>
<dbReference type="Proteomes" id="UP001281003">
    <property type="component" value="Unassembled WGS sequence"/>
</dbReference>
<dbReference type="SMART" id="SM00355">
    <property type="entry name" value="ZnF_C2H2"/>
    <property type="match status" value="3"/>
</dbReference>
<feature type="compositionally biased region" description="Low complexity" evidence="1">
    <location>
        <begin position="157"/>
        <end position="168"/>
    </location>
</feature>
<dbReference type="InterPro" id="IPR013087">
    <property type="entry name" value="Znf_C2H2_type"/>
</dbReference>